<reference evidence="1 2" key="1">
    <citation type="submission" date="2020-05" db="EMBL/GenBank/DDBJ databases">
        <title>Draft genome sequence of Desulfovibrio psychrotolerans JS1T.</title>
        <authorList>
            <person name="Ueno A."/>
            <person name="Tamazawa S."/>
            <person name="Tamamura S."/>
            <person name="Murakami T."/>
            <person name="Kiyama T."/>
            <person name="Inomata H."/>
            <person name="Amano Y."/>
            <person name="Miyakawa K."/>
            <person name="Tamaki H."/>
            <person name="Naganuma T."/>
            <person name="Kaneko K."/>
        </authorList>
    </citation>
    <scope>NUCLEOTIDE SEQUENCE [LARGE SCALE GENOMIC DNA]</scope>
    <source>
        <strain evidence="1 2">JS1</strain>
    </source>
</reference>
<dbReference type="RefSeq" id="WP_174409048.1">
    <property type="nucleotide sequence ID" value="NZ_BLVP01000005.1"/>
</dbReference>
<gene>
    <name evidence="1" type="ORF">DSM19430T_10570</name>
</gene>
<comment type="caution">
    <text evidence="1">The sequence shown here is derived from an EMBL/GenBank/DDBJ whole genome shotgun (WGS) entry which is preliminary data.</text>
</comment>
<evidence type="ECO:0000313" key="2">
    <source>
        <dbReference type="Proteomes" id="UP000503820"/>
    </source>
</evidence>
<dbReference type="Proteomes" id="UP000503820">
    <property type="component" value="Unassembled WGS sequence"/>
</dbReference>
<accession>A0A7J0BRN0</accession>
<dbReference type="AlphaFoldDB" id="A0A7J0BRN0"/>
<sequence>MSRKVKSVRVPEELSALDLSGLIAECEKYLRDLESATLLKQQGDKEAAEALLRARQLDLGRKIGMKVWEARKTYGAARLSRLEDEE</sequence>
<dbReference type="EMBL" id="BLVP01000005">
    <property type="protein sequence ID" value="GFM36373.1"/>
    <property type="molecule type" value="Genomic_DNA"/>
</dbReference>
<evidence type="ECO:0000313" key="1">
    <source>
        <dbReference type="EMBL" id="GFM36373.1"/>
    </source>
</evidence>
<name>A0A7J0BRN0_9BACT</name>
<proteinExistence type="predicted"/>
<organism evidence="1 2">
    <name type="scientific">Desulfovibrio psychrotolerans</name>
    <dbReference type="NCBI Taxonomy" id="415242"/>
    <lineage>
        <taxon>Bacteria</taxon>
        <taxon>Pseudomonadati</taxon>
        <taxon>Thermodesulfobacteriota</taxon>
        <taxon>Desulfovibrionia</taxon>
        <taxon>Desulfovibrionales</taxon>
        <taxon>Desulfovibrionaceae</taxon>
        <taxon>Desulfovibrio</taxon>
    </lineage>
</organism>
<protein>
    <submittedName>
        <fullName evidence="1">Uncharacterized protein</fullName>
    </submittedName>
</protein>
<keyword evidence="2" id="KW-1185">Reference proteome</keyword>